<evidence type="ECO:0000313" key="4">
    <source>
        <dbReference type="WBParaSite" id="BPAG_0001016201-mRNA-1"/>
    </source>
</evidence>
<feature type="compositionally biased region" description="Polar residues" evidence="1">
    <location>
        <begin position="55"/>
        <end position="66"/>
    </location>
</feature>
<evidence type="ECO:0000313" key="2">
    <source>
        <dbReference type="EMBL" id="VDN91310.1"/>
    </source>
</evidence>
<organism evidence="4">
    <name type="scientific">Brugia pahangi</name>
    <name type="common">Filarial nematode worm</name>
    <dbReference type="NCBI Taxonomy" id="6280"/>
    <lineage>
        <taxon>Eukaryota</taxon>
        <taxon>Metazoa</taxon>
        <taxon>Ecdysozoa</taxon>
        <taxon>Nematoda</taxon>
        <taxon>Chromadorea</taxon>
        <taxon>Rhabditida</taxon>
        <taxon>Spirurina</taxon>
        <taxon>Spiruromorpha</taxon>
        <taxon>Filarioidea</taxon>
        <taxon>Onchocercidae</taxon>
        <taxon>Brugia</taxon>
    </lineage>
</organism>
<feature type="region of interest" description="Disordered" evidence="1">
    <location>
        <begin position="53"/>
        <end position="88"/>
    </location>
</feature>
<evidence type="ECO:0000313" key="3">
    <source>
        <dbReference type="Proteomes" id="UP000278627"/>
    </source>
</evidence>
<name>A0A0N4TNS6_BRUPA</name>
<proteinExistence type="predicted"/>
<keyword evidence="3" id="KW-1185">Reference proteome</keyword>
<dbReference type="WBParaSite" id="BPAG_0001016201-mRNA-1">
    <property type="protein sequence ID" value="BPAG_0001016201-mRNA-1"/>
    <property type="gene ID" value="BPAG_0001016201"/>
</dbReference>
<evidence type="ECO:0000256" key="1">
    <source>
        <dbReference type="SAM" id="MobiDB-lite"/>
    </source>
</evidence>
<feature type="compositionally biased region" description="Basic and acidic residues" evidence="1">
    <location>
        <begin position="67"/>
        <end position="88"/>
    </location>
</feature>
<reference evidence="4" key="1">
    <citation type="submission" date="2017-02" db="UniProtKB">
        <authorList>
            <consortium name="WormBaseParasite"/>
        </authorList>
    </citation>
    <scope>IDENTIFICATION</scope>
</reference>
<protein>
    <submittedName>
        <fullName evidence="4">Bromo domain-containing protein</fullName>
    </submittedName>
</protein>
<gene>
    <name evidence="2" type="ORF">BPAG_LOCUS10124</name>
</gene>
<accession>A0A0N4TNS6</accession>
<dbReference type="STRING" id="6280.A0A0N4TNS6"/>
<dbReference type="Proteomes" id="UP000278627">
    <property type="component" value="Unassembled WGS sequence"/>
</dbReference>
<reference evidence="2 3" key="2">
    <citation type="submission" date="2018-11" db="EMBL/GenBank/DDBJ databases">
        <authorList>
            <consortium name="Pathogen Informatics"/>
        </authorList>
    </citation>
    <scope>NUCLEOTIDE SEQUENCE [LARGE SCALE GENOMIC DNA]</scope>
</reference>
<dbReference type="EMBL" id="UZAD01013176">
    <property type="protein sequence ID" value="VDN91310.1"/>
    <property type="molecule type" value="Genomic_DNA"/>
</dbReference>
<sequence length="344" mass="39342">MLQYALSSTEKENEVIYMPKSKKKKKKDVKVLIPEKPMANLTSAMRQELYATPESFENATVQTSSSDTEKGTEAKISEKMSTKEKKSEKEINNTAMITKVNDVQTYDADLIGTYSQSSGTISYDSINSMNDESLEKTKINSKYIQNTDTQLHKMATKQLLKDDSSIAKMQVISDSELDRRITEQEVPSEKQKAIPVTPLWGLYETILTKKCIDEVVENFFASPRDDIELTMRLSRRDMFPRLHVELAPIYQDLHIEASRFQQNALTPFHIKNRRWRFDDLLRTEDINNNLPSKDLSMQSMESRSASICYAQSSDATTARSPSYDYLSSAYSYLVAFVKVSSIFQ</sequence>
<dbReference type="AlphaFoldDB" id="A0A0N4TNS6"/>